<sequence length="216" mass="23804">IFDVNVNGTINILKALKEIGKPTKVLLASTAYIYGATAKCASENSKTDAKSFYDQSKLRMEKEAMKFAGGNIEIVITRASNHAGPGQKLGFVVPDFCSQIAKAKSGDTIEVGNLDAKRDLFDVRDCVRAYELVMKKGKSGEIYNIGTGKTVSIKEILTKIIKLSKKDIVYKIDKKKMRSSDISKNCINPAKINKLGLKPKISLDKTLRDTYSHHLT</sequence>
<dbReference type="Pfam" id="PF16363">
    <property type="entry name" value="GDP_Man_Dehyd"/>
    <property type="match status" value="1"/>
</dbReference>
<dbReference type="EMBL" id="MEZT01000019">
    <property type="protein sequence ID" value="OGD56502.1"/>
    <property type="molecule type" value="Genomic_DNA"/>
</dbReference>
<dbReference type="PANTHER" id="PTHR43000">
    <property type="entry name" value="DTDP-D-GLUCOSE 4,6-DEHYDRATASE-RELATED"/>
    <property type="match status" value="1"/>
</dbReference>
<dbReference type="Gene3D" id="3.90.25.10">
    <property type="entry name" value="UDP-galactose 4-epimerase, domain 1"/>
    <property type="match status" value="1"/>
</dbReference>
<comment type="caution">
    <text evidence="2">The sequence shown here is derived from an EMBL/GenBank/DDBJ whole genome shotgun (WGS) entry which is preliminary data.</text>
</comment>
<organism evidence="2 3">
    <name type="scientific">Candidatus Berkelbacteria bacterium RBG_13_40_8</name>
    <dbReference type="NCBI Taxonomy" id="1797467"/>
    <lineage>
        <taxon>Bacteria</taxon>
        <taxon>Candidatus Berkelbacteria</taxon>
    </lineage>
</organism>
<evidence type="ECO:0000313" key="2">
    <source>
        <dbReference type="EMBL" id="OGD56502.1"/>
    </source>
</evidence>
<accession>A0A1F5DMZ5</accession>
<dbReference type="InterPro" id="IPR016040">
    <property type="entry name" value="NAD(P)-bd_dom"/>
</dbReference>
<reference evidence="2 3" key="1">
    <citation type="journal article" date="2016" name="Nat. Commun.">
        <title>Thousands of microbial genomes shed light on interconnected biogeochemical processes in an aquifer system.</title>
        <authorList>
            <person name="Anantharaman K."/>
            <person name="Brown C.T."/>
            <person name="Hug L.A."/>
            <person name="Sharon I."/>
            <person name="Castelle C.J."/>
            <person name="Probst A.J."/>
            <person name="Thomas B.C."/>
            <person name="Singh A."/>
            <person name="Wilkins M.J."/>
            <person name="Karaoz U."/>
            <person name="Brodie E.L."/>
            <person name="Williams K.H."/>
            <person name="Hubbard S.S."/>
            <person name="Banfield J.F."/>
        </authorList>
    </citation>
    <scope>NUCLEOTIDE SEQUENCE [LARGE SCALE GENOMIC DNA]</scope>
</reference>
<dbReference type="Gene3D" id="3.40.50.720">
    <property type="entry name" value="NAD(P)-binding Rossmann-like Domain"/>
    <property type="match status" value="1"/>
</dbReference>
<feature type="non-terminal residue" evidence="2">
    <location>
        <position position="1"/>
    </location>
</feature>
<dbReference type="InterPro" id="IPR036291">
    <property type="entry name" value="NAD(P)-bd_dom_sf"/>
</dbReference>
<name>A0A1F5DMZ5_9BACT</name>
<feature type="domain" description="NAD(P)-binding" evidence="1">
    <location>
        <begin position="2"/>
        <end position="210"/>
    </location>
</feature>
<dbReference type="SUPFAM" id="SSF51735">
    <property type="entry name" value="NAD(P)-binding Rossmann-fold domains"/>
    <property type="match status" value="1"/>
</dbReference>
<gene>
    <name evidence="2" type="ORF">A2V71_02345</name>
</gene>
<proteinExistence type="predicted"/>
<evidence type="ECO:0000259" key="1">
    <source>
        <dbReference type="Pfam" id="PF16363"/>
    </source>
</evidence>
<protein>
    <recommendedName>
        <fullName evidence="1">NAD(P)-binding domain-containing protein</fullName>
    </recommendedName>
</protein>
<dbReference type="Proteomes" id="UP000178764">
    <property type="component" value="Unassembled WGS sequence"/>
</dbReference>
<evidence type="ECO:0000313" key="3">
    <source>
        <dbReference type="Proteomes" id="UP000178764"/>
    </source>
</evidence>
<dbReference type="AlphaFoldDB" id="A0A1F5DMZ5"/>